<evidence type="ECO:0000313" key="1">
    <source>
        <dbReference type="EMBL" id="MQM11722.1"/>
    </source>
</evidence>
<organism evidence="1 2">
    <name type="scientific">Colocasia esculenta</name>
    <name type="common">Wild taro</name>
    <name type="synonym">Arum esculentum</name>
    <dbReference type="NCBI Taxonomy" id="4460"/>
    <lineage>
        <taxon>Eukaryota</taxon>
        <taxon>Viridiplantae</taxon>
        <taxon>Streptophyta</taxon>
        <taxon>Embryophyta</taxon>
        <taxon>Tracheophyta</taxon>
        <taxon>Spermatophyta</taxon>
        <taxon>Magnoliopsida</taxon>
        <taxon>Liliopsida</taxon>
        <taxon>Araceae</taxon>
        <taxon>Aroideae</taxon>
        <taxon>Colocasieae</taxon>
        <taxon>Colocasia</taxon>
    </lineage>
</organism>
<accession>A0A843WME6</accession>
<proteinExistence type="predicted"/>
<reference evidence="1" key="1">
    <citation type="submission" date="2017-07" db="EMBL/GenBank/DDBJ databases">
        <title>Taro Niue Genome Assembly and Annotation.</title>
        <authorList>
            <person name="Atibalentja N."/>
            <person name="Keating K."/>
            <person name="Fields C.J."/>
        </authorList>
    </citation>
    <scope>NUCLEOTIDE SEQUENCE</scope>
    <source>
        <strain evidence="1">Niue_2</strain>
        <tissue evidence="1">Leaf</tissue>
    </source>
</reference>
<comment type="caution">
    <text evidence="1">The sequence shown here is derived from an EMBL/GenBank/DDBJ whole genome shotgun (WGS) entry which is preliminary data.</text>
</comment>
<name>A0A843WME6_COLES</name>
<keyword evidence="2" id="KW-1185">Reference proteome</keyword>
<evidence type="ECO:0000313" key="2">
    <source>
        <dbReference type="Proteomes" id="UP000652761"/>
    </source>
</evidence>
<gene>
    <name evidence="1" type="ORF">Taro_044630</name>
</gene>
<protein>
    <submittedName>
        <fullName evidence="1">Uncharacterized protein</fullName>
    </submittedName>
</protein>
<dbReference type="Proteomes" id="UP000652761">
    <property type="component" value="Unassembled WGS sequence"/>
</dbReference>
<sequence>MMLIVPPLPPMFHSSGVSDVLAVSYSGLRSATVVLCFFSVRVRRAPLAVVTVSVGSPTVDVRLRATPTVRPLLRDNLVGAIVCALLPPPPRPVLGYLPVASIIQRPSLVV</sequence>
<dbReference type="EMBL" id="NMUH01005073">
    <property type="protein sequence ID" value="MQM11722.1"/>
    <property type="molecule type" value="Genomic_DNA"/>
</dbReference>
<dbReference type="AlphaFoldDB" id="A0A843WME6"/>